<evidence type="ECO:0000256" key="2">
    <source>
        <dbReference type="ARBA" id="ARBA00022676"/>
    </source>
</evidence>
<evidence type="ECO:0000259" key="7">
    <source>
        <dbReference type="Pfam" id="PF00156"/>
    </source>
</evidence>
<comment type="similarity">
    <text evidence="5">Belongs to the purine/pyrimidine phosphoribosyltransferase family. Xpt subfamily.</text>
</comment>
<evidence type="ECO:0000256" key="3">
    <source>
        <dbReference type="ARBA" id="ARBA00022679"/>
    </source>
</evidence>
<dbReference type="Gene3D" id="3.40.50.2020">
    <property type="match status" value="1"/>
</dbReference>
<evidence type="ECO:0000313" key="9">
    <source>
        <dbReference type="Proteomes" id="UP000729290"/>
    </source>
</evidence>
<organism evidence="8 9">
    <name type="scientific">Anaerotignum lactatifermentans</name>
    <dbReference type="NCBI Taxonomy" id="160404"/>
    <lineage>
        <taxon>Bacteria</taxon>
        <taxon>Bacillati</taxon>
        <taxon>Bacillota</taxon>
        <taxon>Clostridia</taxon>
        <taxon>Lachnospirales</taxon>
        <taxon>Anaerotignaceae</taxon>
        <taxon>Anaerotignum</taxon>
    </lineage>
</organism>
<evidence type="ECO:0000256" key="4">
    <source>
        <dbReference type="ARBA" id="ARBA00022726"/>
    </source>
</evidence>
<feature type="binding site" evidence="5">
    <location>
        <position position="157"/>
    </location>
    <ligand>
        <name>xanthine</name>
        <dbReference type="ChEBI" id="CHEBI:17712"/>
    </ligand>
</feature>
<comment type="caution">
    <text evidence="5">Lacks conserved residue(s) required for the propagation of feature annotation.</text>
</comment>
<name>A0ABS2G9A5_9FIRM</name>
<keyword evidence="2 5" id="KW-0328">Glycosyltransferase</keyword>
<keyword evidence="1 5" id="KW-0963">Cytoplasm</keyword>
<evidence type="ECO:0000256" key="5">
    <source>
        <dbReference type="HAMAP-Rule" id="MF_01184"/>
    </source>
</evidence>
<dbReference type="NCBIfam" id="TIGR01744">
    <property type="entry name" value="XPRTase"/>
    <property type="match status" value="1"/>
</dbReference>
<dbReference type="RefSeq" id="WP_205133783.1">
    <property type="nucleotide sequence ID" value="NZ_JACSNT010000008.1"/>
</dbReference>
<dbReference type="InterPro" id="IPR050118">
    <property type="entry name" value="Pur/Pyrimidine_PRTase"/>
</dbReference>
<dbReference type="Pfam" id="PF00156">
    <property type="entry name" value="Pribosyltran"/>
    <property type="match status" value="1"/>
</dbReference>
<reference evidence="8 9" key="1">
    <citation type="journal article" date="2021" name="Sci. Rep.">
        <title>The distribution of antibiotic resistance genes in chicken gut microbiota commensals.</title>
        <authorList>
            <person name="Juricova H."/>
            <person name="Matiasovicova J."/>
            <person name="Kubasova T."/>
            <person name="Cejkova D."/>
            <person name="Rychlik I."/>
        </authorList>
    </citation>
    <scope>NUCLEOTIDE SEQUENCE [LARGE SCALE GENOMIC DNA]</scope>
    <source>
        <strain evidence="8 9">An431b</strain>
    </source>
</reference>
<gene>
    <name evidence="5" type="primary">xpt</name>
    <name evidence="8" type="ORF">H9X83_07465</name>
</gene>
<sequence length="191" mass="20804">MELLKQRIIKDGTEIGTEVVKVDSFLNHQLDIGLFMALGKEIYRRFGHLGINKILTIEASGIGIAAVTAIYFDLVPVVFAKKTQPNTMTEEFYGAPVKSFTKGTVSIARVSKKYLNENDKVLIIDDFLAHGEAAMGLASLVEQAGGTVCGIAAIIEKEFQGGSKKLRDAGYLVDSLAVITKVEDGKIYFKD</sequence>
<dbReference type="InterPro" id="IPR029057">
    <property type="entry name" value="PRTase-like"/>
</dbReference>
<comment type="subcellular location">
    <subcellularLocation>
        <location evidence="5">Cytoplasm</location>
    </subcellularLocation>
</comment>
<evidence type="ECO:0000256" key="1">
    <source>
        <dbReference type="ARBA" id="ARBA00022490"/>
    </source>
</evidence>
<keyword evidence="3 5" id="KW-0808">Transferase</keyword>
<dbReference type="CDD" id="cd06223">
    <property type="entry name" value="PRTases_typeI"/>
    <property type="match status" value="1"/>
</dbReference>
<proteinExistence type="inferred from homology"/>
<dbReference type="InterPro" id="IPR000836">
    <property type="entry name" value="PRTase_dom"/>
</dbReference>
<feature type="binding site" evidence="5">
    <location>
        <begin position="129"/>
        <end position="133"/>
    </location>
    <ligand>
        <name>5-phospho-alpha-D-ribose 1-diphosphate</name>
        <dbReference type="ChEBI" id="CHEBI:58017"/>
    </ligand>
</feature>
<dbReference type="PANTHER" id="PTHR43864:SF1">
    <property type="entry name" value="XANTHINE PHOSPHORIBOSYLTRANSFERASE"/>
    <property type="match status" value="1"/>
</dbReference>
<evidence type="ECO:0000313" key="8">
    <source>
        <dbReference type="EMBL" id="MBM6877996.1"/>
    </source>
</evidence>
<comment type="pathway">
    <text evidence="5">Purine metabolism; XMP biosynthesis via salvage pathway; XMP from xanthine: step 1/1.</text>
</comment>
<evidence type="ECO:0000256" key="6">
    <source>
        <dbReference type="NCBIfam" id="TIGR01744"/>
    </source>
</evidence>
<dbReference type="NCBIfam" id="NF006671">
    <property type="entry name" value="PRK09219.1"/>
    <property type="match status" value="1"/>
</dbReference>
<comment type="subunit">
    <text evidence="5">Homodimer.</text>
</comment>
<feature type="binding site" evidence="5">
    <location>
        <position position="27"/>
    </location>
    <ligand>
        <name>xanthine</name>
        <dbReference type="ChEBI" id="CHEBI:17712"/>
    </ligand>
</feature>
<feature type="domain" description="Phosphoribosyltransferase" evidence="7">
    <location>
        <begin position="40"/>
        <end position="158"/>
    </location>
</feature>
<keyword evidence="9" id="KW-1185">Reference proteome</keyword>
<accession>A0ABS2G9A5</accession>
<dbReference type="PANTHER" id="PTHR43864">
    <property type="entry name" value="HYPOXANTHINE/GUANINE PHOSPHORIBOSYLTRANSFERASE"/>
    <property type="match status" value="1"/>
</dbReference>
<dbReference type="InterPro" id="IPR010079">
    <property type="entry name" value="Xanthine_PRibTrfase"/>
</dbReference>
<dbReference type="Proteomes" id="UP000729290">
    <property type="component" value="Unassembled WGS sequence"/>
</dbReference>
<dbReference type="SUPFAM" id="SSF53271">
    <property type="entry name" value="PRTase-like"/>
    <property type="match status" value="1"/>
</dbReference>
<dbReference type="HAMAP" id="MF_01184">
    <property type="entry name" value="XPRTase"/>
    <property type="match status" value="1"/>
</dbReference>
<keyword evidence="4 5" id="KW-0660">Purine salvage</keyword>
<dbReference type="EMBL" id="JACSNV010000009">
    <property type="protein sequence ID" value="MBM6877996.1"/>
    <property type="molecule type" value="Genomic_DNA"/>
</dbReference>
<dbReference type="GO" id="GO:0000310">
    <property type="term" value="F:xanthine phosphoribosyltransferase activity"/>
    <property type="evidence" value="ECO:0007669"/>
    <property type="project" value="UniProtKB-EC"/>
</dbReference>
<protein>
    <recommendedName>
        <fullName evidence="5 6">Xanthine phosphoribosyltransferase</fullName>
        <shortName evidence="5">XPRTase</shortName>
        <ecNumber evidence="5 6">2.4.2.22</ecNumber>
    </recommendedName>
</protein>
<comment type="function">
    <text evidence="5">Converts the preformed base xanthine, a product of nucleic acid breakdown, to xanthosine 5'-monophosphate (XMP), so it can be reused for RNA or DNA synthesis.</text>
</comment>
<comment type="caution">
    <text evidence="8">The sequence shown here is derived from an EMBL/GenBank/DDBJ whole genome shotgun (WGS) entry which is preliminary data.</text>
</comment>
<dbReference type="EC" id="2.4.2.22" evidence="5 6"/>
<comment type="catalytic activity">
    <reaction evidence="5">
        <text>XMP + diphosphate = xanthine + 5-phospho-alpha-D-ribose 1-diphosphate</text>
        <dbReference type="Rhea" id="RHEA:10800"/>
        <dbReference type="ChEBI" id="CHEBI:17712"/>
        <dbReference type="ChEBI" id="CHEBI:33019"/>
        <dbReference type="ChEBI" id="CHEBI:57464"/>
        <dbReference type="ChEBI" id="CHEBI:58017"/>
        <dbReference type="EC" id="2.4.2.22"/>
    </reaction>
</comment>